<dbReference type="Pfam" id="PF01613">
    <property type="entry name" value="Flavin_Reduct"/>
    <property type="match status" value="1"/>
</dbReference>
<sequence>MILNLSDIQALEQRYRTAFVNSLAGFRQAVLVGTCSTGGATNLAIFNSLIHLGAAPALFGLISRPDTVPRDTLRNIRETGTYTLNYVPAALAARAHQTSARYSPKQSEFSEAGFTEQYHEGCAAPFVAEAVVQVALQLEQIIDIPLNGTVLIIGGVRQVRVPDALVGADGFVDLAAADVLMSCGLDAYFTAKPLARFPYALP</sequence>
<dbReference type="SUPFAM" id="SSF50475">
    <property type="entry name" value="FMN-binding split barrel"/>
    <property type="match status" value="1"/>
</dbReference>
<dbReference type="RefSeq" id="WP_345252757.1">
    <property type="nucleotide sequence ID" value="NZ_BAABGY010000001.1"/>
</dbReference>
<protein>
    <submittedName>
        <fullName evidence="6">Flavin reductase</fullName>
    </submittedName>
</protein>
<gene>
    <name evidence="6" type="ORF">GCM10023184_02430</name>
</gene>
<evidence type="ECO:0000256" key="1">
    <source>
        <dbReference type="ARBA" id="ARBA00001917"/>
    </source>
</evidence>
<comment type="cofactor">
    <cofactor evidence="1">
        <name>FMN</name>
        <dbReference type="ChEBI" id="CHEBI:58210"/>
    </cofactor>
</comment>
<proteinExistence type="inferred from homology"/>
<organism evidence="6 7">
    <name type="scientific">Flaviaesturariibacter amylovorans</name>
    <dbReference type="NCBI Taxonomy" id="1084520"/>
    <lineage>
        <taxon>Bacteria</taxon>
        <taxon>Pseudomonadati</taxon>
        <taxon>Bacteroidota</taxon>
        <taxon>Chitinophagia</taxon>
        <taxon>Chitinophagales</taxon>
        <taxon>Chitinophagaceae</taxon>
        <taxon>Flaviaestuariibacter</taxon>
    </lineage>
</organism>
<evidence type="ECO:0000313" key="6">
    <source>
        <dbReference type="EMBL" id="GAA4318298.1"/>
    </source>
</evidence>
<dbReference type="InterPro" id="IPR002563">
    <property type="entry name" value="Flavin_Rdtase-like_dom"/>
</dbReference>
<comment type="caution">
    <text evidence="6">The sequence shown here is derived from an EMBL/GenBank/DDBJ whole genome shotgun (WGS) entry which is preliminary data.</text>
</comment>
<keyword evidence="2" id="KW-0285">Flavoprotein</keyword>
<name>A0ABP8G6Y9_9BACT</name>
<comment type="similarity">
    <text evidence="4">Belongs to the flavoredoxin family.</text>
</comment>
<feature type="domain" description="Flavin reductase like" evidence="5">
    <location>
        <begin position="26"/>
        <end position="164"/>
    </location>
</feature>
<reference evidence="7" key="1">
    <citation type="journal article" date="2019" name="Int. J. Syst. Evol. Microbiol.">
        <title>The Global Catalogue of Microorganisms (GCM) 10K type strain sequencing project: providing services to taxonomists for standard genome sequencing and annotation.</title>
        <authorList>
            <consortium name="The Broad Institute Genomics Platform"/>
            <consortium name="The Broad Institute Genome Sequencing Center for Infectious Disease"/>
            <person name="Wu L."/>
            <person name="Ma J."/>
        </authorList>
    </citation>
    <scope>NUCLEOTIDE SEQUENCE [LARGE SCALE GENOMIC DNA]</scope>
    <source>
        <strain evidence="7">JCM 17919</strain>
    </source>
</reference>
<evidence type="ECO:0000256" key="2">
    <source>
        <dbReference type="ARBA" id="ARBA00022630"/>
    </source>
</evidence>
<evidence type="ECO:0000259" key="5">
    <source>
        <dbReference type="Pfam" id="PF01613"/>
    </source>
</evidence>
<dbReference type="InterPro" id="IPR012349">
    <property type="entry name" value="Split_barrel_FMN-bd"/>
</dbReference>
<dbReference type="PANTHER" id="PTHR33798">
    <property type="entry name" value="FLAVOPROTEIN OXYGENASE"/>
    <property type="match status" value="1"/>
</dbReference>
<evidence type="ECO:0000256" key="4">
    <source>
        <dbReference type="ARBA" id="ARBA00038054"/>
    </source>
</evidence>
<accession>A0ABP8G6Y9</accession>
<evidence type="ECO:0000313" key="7">
    <source>
        <dbReference type="Proteomes" id="UP001501725"/>
    </source>
</evidence>
<dbReference type="EMBL" id="BAABGY010000001">
    <property type="protein sequence ID" value="GAA4318298.1"/>
    <property type="molecule type" value="Genomic_DNA"/>
</dbReference>
<dbReference type="Proteomes" id="UP001501725">
    <property type="component" value="Unassembled WGS sequence"/>
</dbReference>
<keyword evidence="7" id="KW-1185">Reference proteome</keyword>
<evidence type="ECO:0000256" key="3">
    <source>
        <dbReference type="ARBA" id="ARBA00022643"/>
    </source>
</evidence>
<dbReference type="PANTHER" id="PTHR33798:SF5">
    <property type="entry name" value="FLAVIN REDUCTASE LIKE DOMAIN-CONTAINING PROTEIN"/>
    <property type="match status" value="1"/>
</dbReference>
<keyword evidence="3" id="KW-0288">FMN</keyword>
<dbReference type="Gene3D" id="2.30.110.10">
    <property type="entry name" value="Electron Transport, Fmn-binding Protein, Chain A"/>
    <property type="match status" value="1"/>
</dbReference>